<evidence type="ECO:0000256" key="4">
    <source>
        <dbReference type="ARBA" id="ARBA00022827"/>
    </source>
</evidence>
<evidence type="ECO:0000256" key="6">
    <source>
        <dbReference type="RuleBase" id="RU362125"/>
    </source>
</evidence>
<evidence type="ECO:0000259" key="9">
    <source>
        <dbReference type="Pfam" id="PF02771"/>
    </source>
</evidence>
<comment type="similarity">
    <text evidence="2 6">Belongs to the acyl-CoA dehydrogenase family.</text>
</comment>
<organism evidence="11 12">
    <name type="scientific">Streptomyces boncukensis</name>
    <dbReference type="NCBI Taxonomy" id="2711219"/>
    <lineage>
        <taxon>Bacteria</taxon>
        <taxon>Bacillati</taxon>
        <taxon>Actinomycetota</taxon>
        <taxon>Actinomycetes</taxon>
        <taxon>Kitasatosporales</taxon>
        <taxon>Streptomycetaceae</taxon>
        <taxon>Streptomyces</taxon>
    </lineage>
</organism>
<comment type="caution">
    <text evidence="11">The sequence shown here is derived from an EMBL/GenBank/DDBJ whole genome shotgun (WGS) entry which is preliminary data.</text>
</comment>
<dbReference type="InterPro" id="IPR013786">
    <property type="entry name" value="AcylCoA_DH/ox_N"/>
</dbReference>
<dbReference type="Gene3D" id="1.20.140.10">
    <property type="entry name" value="Butyryl-CoA Dehydrogenase, subunit A, domain 3"/>
    <property type="match status" value="1"/>
</dbReference>
<sequence length="621" mass="66770">MSHYRGNVGDLEFNLFEVLRIQDGSGSASGERPDEDTVRGVLRELDRFAAEQLAPSFAEVDRHPPVLDPATHAAQLPPPLRDAFDKLWKGEWHRLHLPAELGGYGLPGSVRWAAAEILMAAHPALHMYFSAVPNCADLVHRLGNAEQRGWARLMAERGWAGTMCITEPEAGSDVGALRTRAVAQPDGSWHLEGVKRFITGGEHDLTENIVHLVLARPEGEGLAPAPGTKGLSLFLVPKFHFAAESGELGARNGVFATHLEDKMGVRGSTTAELVFGGHGTPACGWLMADEHRGIAQMFEVIRWARMLVGTKAVGTLSTGYLGALAYAKERRQGPDLTRLTDPTAPRVPIIDHPDVRRQLMLQKAYTEGLRALYLYTASLQDRTDAPEPGAATHAQVHDLLLPVVKGVGSERAYEQLGQAYQVLGGSGYVRDHPFEQYLRDARIDSVYEGTTAIQSLDLFFRKYLKDGGLAWARIAAGIEETATAPDAGGPADDSADGDGPADALAEERALLRVALADVSAMLGALSAAFGEAAGDPGHLYRIGLHSVRLLMSVGDLLVGWLLLRQADIAAAPGSRTSADFKAGKAAAAAFFARTVLPELTARRRIVESADHRLMSVPAGAF</sequence>
<comment type="cofactor">
    <cofactor evidence="1 6">
        <name>FAD</name>
        <dbReference type="ChEBI" id="CHEBI:57692"/>
    </cofactor>
</comment>
<dbReference type="Pfam" id="PF12806">
    <property type="entry name" value="Acyl-CoA_dh_C"/>
    <property type="match status" value="1"/>
</dbReference>
<dbReference type="PANTHER" id="PTHR42803">
    <property type="entry name" value="ACYL-COA DEHYDROGENASE"/>
    <property type="match status" value="1"/>
</dbReference>
<evidence type="ECO:0000259" key="7">
    <source>
        <dbReference type="Pfam" id="PF00441"/>
    </source>
</evidence>
<dbReference type="SUPFAM" id="SSF47203">
    <property type="entry name" value="Acyl-CoA dehydrogenase C-terminal domain-like"/>
    <property type="match status" value="1"/>
</dbReference>
<keyword evidence="4 6" id="KW-0274">FAD</keyword>
<dbReference type="Pfam" id="PF02770">
    <property type="entry name" value="Acyl-CoA_dh_M"/>
    <property type="match status" value="1"/>
</dbReference>
<dbReference type="InterPro" id="IPR006091">
    <property type="entry name" value="Acyl-CoA_Oxase/DH_mid-dom"/>
</dbReference>
<dbReference type="GO" id="GO:0005886">
    <property type="term" value="C:plasma membrane"/>
    <property type="evidence" value="ECO:0007669"/>
    <property type="project" value="TreeGrafter"/>
</dbReference>
<dbReference type="GO" id="GO:0050660">
    <property type="term" value="F:flavin adenine dinucleotide binding"/>
    <property type="evidence" value="ECO:0007669"/>
    <property type="project" value="InterPro"/>
</dbReference>
<evidence type="ECO:0000256" key="1">
    <source>
        <dbReference type="ARBA" id="ARBA00001974"/>
    </source>
</evidence>
<evidence type="ECO:0000256" key="2">
    <source>
        <dbReference type="ARBA" id="ARBA00009347"/>
    </source>
</evidence>
<dbReference type="Proteomes" id="UP000477722">
    <property type="component" value="Unassembled WGS sequence"/>
</dbReference>
<keyword evidence="12" id="KW-1185">Reference proteome</keyword>
<dbReference type="AlphaFoldDB" id="A0A6G4WQP3"/>
<dbReference type="GO" id="GO:0003995">
    <property type="term" value="F:acyl-CoA dehydrogenase activity"/>
    <property type="evidence" value="ECO:0007669"/>
    <property type="project" value="InterPro"/>
</dbReference>
<dbReference type="InterPro" id="IPR025878">
    <property type="entry name" value="Acyl-CoA_dh-like_C_dom"/>
</dbReference>
<dbReference type="InterPro" id="IPR009075">
    <property type="entry name" value="AcylCo_DH/oxidase_C"/>
</dbReference>
<evidence type="ECO:0000313" key="11">
    <source>
        <dbReference type="EMBL" id="NGO66960.1"/>
    </source>
</evidence>
<dbReference type="FunFam" id="1.20.140.10:FF:000016">
    <property type="entry name" value="Acyl-CoA dehydrogenase FadE5"/>
    <property type="match status" value="1"/>
</dbReference>
<evidence type="ECO:0000259" key="8">
    <source>
        <dbReference type="Pfam" id="PF02770"/>
    </source>
</evidence>
<dbReference type="InterPro" id="IPR046373">
    <property type="entry name" value="Acyl-CoA_Oxase/DH_mid-dom_sf"/>
</dbReference>
<dbReference type="Pfam" id="PF02771">
    <property type="entry name" value="Acyl-CoA_dh_N"/>
    <property type="match status" value="1"/>
</dbReference>
<dbReference type="InterPro" id="IPR052166">
    <property type="entry name" value="Diverse_Acyl-CoA_DH"/>
</dbReference>
<dbReference type="EMBL" id="JAAKZZ010000004">
    <property type="protein sequence ID" value="NGO66960.1"/>
    <property type="molecule type" value="Genomic_DNA"/>
</dbReference>
<feature type="domain" description="Acyl-CoA oxidase/dehydrogenase middle" evidence="8">
    <location>
        <begin position="163"/>
        <end position="275"/>
    </location>
</feature>
<dbReference type="InterPro" id="IPR009100">
    <property type="entry name" value="AcylCoA_DH/oxidase_NM_dom_sf"/>
</dbReference>
<dbReference type="InterPro" id="IPR037069">
    <property type="entry name" value="AcylCoA_DH/ox_N_sf"/>
</dbReference>
<dbReference type="InterPro" id="IPR006089">
    <property type="entry name" value="Acyl-CoA_DH_CS"/>
</dbReference>
<dbReference type="InterPro" id="IPR036250">
    <property type="entry name" value="AcylCo_DH-like_C"/>
</dbReference>
<evidence type="ECO:0000256" key="3">
    <source>
        <dbReference type="ARBA" id="ARBA00022630"/>
    </source>
</evidence>
<gene>
    <name evidence="11" type="ORF">G5C65_00990</name>
</gene>
<dbReference type="Gene3D" id="2.40.110.10">
    <property type="entry name" value="Butyryl-CoA Dehydrogenase, subunit A, domain 2"/>
    <property type="match status" value="1"/>
</dbReference>
<proteinExistence type="inferred from homology"/>
<dbReference type="PANTHER" id="PTHR42803:SF1">
    <property type="entry name" value="BROAD-SPECIFICITY LINEAR ACYL-COA DEHYDROGENASE FADE5"/>
    <property type="match status" value="1"/>
</dbReference>
<reference evidence="11 12" key="1">
    <citation type="submission" date="2020-02" db="EMBL/GenBank/DDBJ databases">
        <title>Whole-genome analyses of novel actinobacteria.</title>
        <authorList>
            <person name="Sahin N."/>
            <person name="Tatar D."/>
        </authorList>
    </citation>
    <scope>NUCLEOTIDE SEQUENCE [LARGE SCALE GENOMIC DNA]</scope>
    <source>
        <strain evidence="11 12">SB3404</strain>
    </source>
</reference>
<feature type="domain" description="Acetyl-CoA dehydrogenase-like C-terminal" evidence="10">
    <location>
        <begin position="501"/>
        <end position="616"/>
    </location>
</feature>
<feature type="domain" description="Acyl-CoA dehydrogenase/oxidase C-terminal" evidence="7">
    <location>
        <begin position="292"/>
        <end position="455"/>
    </location>
</feature>
<keyword evidence="5 6" id="KW-0560">Oxidoreductase</keyword>
<dbReference type="PROSITE" id="PS00072">
    <property type="entry name" value="ACYL_COA_DH_1"/>
    <property type="match status" value="1"/>
</dbReference>
<evidence type="ECO:0000259" key="10">
    <source>
        <dbReference type="Pfam" id="PF12806"/>
    </source>
</evidence>
<evidence type="ECO:0000256" key="5">
    <source>
        <dbReference type="ARBA" id="ARBA00023002"/>
    </source>
</evidence>
<accession>A0A6G4WQP3</accession>
<protein>
    <submittedName>
        <fullName evidence="11">Acyl-CoA dehydrogenase</fullName>
    </submittedName>
</protein>
<feature type="domain" description="Acyl-CoA dehydrogenase/oxidase N-terminal" evidence="9">
    <location>
        <begin position="42"/>
        <end position="148"/>
    </location>
</feature>
<evidence type="ECO:0000313" key="12">
    <source>
        <dbReference type="Proteomes" id="UP000477722"/>
    </source>
</evidence>
<dbReference type="Pfam" id="PF00441">
    <property type="entry name" value="Acyl-CoA_dh_1"/>
    <property type="match status" value="1"/>
</dbReference>
<keyword evidence="3 6" id="KW-0285">Flavoprotein</keyword>
<name>A0A6G4WQP3_9ACTN</name>
<dbReference type="RefSeq" id="WP_165296623.1">
    <property type="nucleotide sequence ID" value="NZ_JAAKZZ010000004.1"/>
</dbReference>
<dbReference type="Gene3D" id="1.10.540.10">
    <property type="entry name" value="Acyl-CoA dehydrogenase/oxidase, N-terminal domain"/>
    <property type="match status" value="1"/>
</dbReference>
<dbReference type="SUPFAM" id="SSF56645">
    <property type="entry name" value="Acyl-CoA dehydrogenase NM domain-like"/>
    <property type="match status" value="1"/>
</dbReference>